<dbReference type="GO" id="GO:0020037">
    <property type="term" value="F:heme binding"/>
    <property type="evidence" value="ECO:0007669"/>
    <property type="project" value="InterPro"/>
</dbReference>
<evidence type="ECO:0000313" key="7">
    <source>
        <dbReference type="EMBL" id="GAM37264.1"/>
    </source>
</evidence>
<evidence type="ECO:0000313" key="8">
    <source>
        <dbReference type="Proteomes" id="UP000053095"/>
    </source>
</evidence>
<accession>A0A0B8N4L9</accession>
<evidence type="ECO:0000256" key="2">
    <source>
        <dbReference type="ARBA" id="ARBA00022723"/>
    </source>
</evidence>
<dbReference type="InterPro" id="IPR001128">
    <property type="entry name" value="Cyt_P450"/>
</dbReference>
<evidence type="ECO:0000256" key="4">
    <source>
        <dbReference type="ARBA" id="ARBA00023004"/>
    </source>
</evidence>
<evidence type="ECO:0000256" key="6">
    <source>
        <dbReference type="SAM" id="Phobius"/>
    </source>
</evidence>
<dbReference type="GO" id="GO:0016705">
    <property type="term" value="F:oxidoreductase activity, acting on paired donors, with incorporation or reduction of molecular oxygen"/>
    <property type="evidence" value="ECO:0007669"/>
    <property type="project" value="InterPro"/>
</dbReference>
<proteinExistence type="inferred from homology"/>
<dbReference type="GO" id="GO:0004497">
    <property type="term" value="F:monooxygenase activity"/>
    <property type="evidence" value="ECO:0007669"/>
    <property type="project" value="InterPro"/>
</dbReference>
<protein>
    <recommendedName>
        <fullName evidence="9">Cytochrome P450</fullName>
    </recommendedName>
</protein>
<keyword evidence="3" id="KW-0560">Oxidoreductase</keyword>
<dbReference type="Pfam" id="PF00067">
    <property type="entry name" value="p450"/>
    <property type="match status" value="1"/>
</dbReference>
<keyword evidence="4 5" id="KW-0408">Iron</keyword>
<keyword evidence="2 5" id="KW-0479">Metal-binding</keyword>
<evidence type="ECO:0000256" key="5">
    <source>
        <dbReference type="PIRSR" id="PIRSR602401-1"/>
    </source>
</evidence>
<keyword evidence="5" id="KW-0349">Heme</keyword>
<dbReference type="EMBL" id="DF933819">
    <property type="protein sequence ID" value="GAM37264.1"/>
    <property type="molecule type" value="Genomic_DNA"/>
</dbReference>
<evidence type="ECO:0000256" key="1">
    <source>
        <dbReference type="ARBA" id="ARBA00010617"/>
    </source>
</evidence>
<feature type="transmembrane region" description="Helical" evidence="6">
    <location>
        <begin position="12"/>
        <end position="32"/>
    </location>
</feature>
<dbReference type="InterPro" id="IPR036396">
    <property type="entry name" value="Cyt_P450_sf"/>
</dbReference>
<gene>
    <name evidence="7" type="ORF">TCE0_023r07043</name>
</gene>
<dbReference type="InterPro" id="IPR050364">
    <property type="entry name" value="Cytochrome_P450_fung"/>
</dbReference>
<feature type="binding site" description="axial binding residue" evidence="5">
    <location>
        <position position="461"/>
    </location>
    <ligand>
        <name>heme</name>
        <dbReference type="ChEBI" id="CHEBI:30413"/>
    </ligand>
    <ligandPart>
        <name>Fe</name>
        <dbReference type="ChEBI" id="CHEBI:18248"/>
    </ligandPart>
</feature>
<comment type="cofactor">
    <cofactor evidence="5">
        <name>heme</name>
        <dbReference type="ChEBI" id="CHEBI:30413"/>
    </cofactor>
</comment>
<keyword evidence="8" id="KW-1185">Reference proteome</keyword>
<dbReference type="Proteomes" id="UP000053095">
    <property type="component" value="Unassembled WGS sequence"/>
</dbReference>
<keyword evidence="6" id="KW-1133">Transmembrane helix</keyword>
<dbReference type="PANTHER" id="PTHR46300:SF9">
    <property type="entry name" value="P450, PUTATIVE-RELATED"/>
    <property type="match status" value="1"/>
</dbReference>
<dbReference type="InterPro" id="IPR002401">
    <property type="entry name" value="Cyt_P450_E_grp-I"/>
</dbReference>
<sequence length="542" mass="61205">MASTYDIELTALATWQTLSLGIFSSLVVWWLYNVAYATDIPKIKGIPELPNAIPFYGHLKALGDDHPTAFEKYSTKNNCEVVQAKLGNRRILVINSYKAAQEFMVKNASATIDRPLFHTFHGIVSKTQGGTIGTAPWNESTKRMRTVAGALMTRPAIQRSAPMLDIETTALVKGIFEYSKDATVEVDPRIFFQRQALNLTLMWCYGTRIASIEDPLLHKILSVAHSVSSFRSTNNNIQDYVPFYRYLPKSERTKTALNDRNIRDVWLNKLFQKVVDSVRAGRKPNCISAGLLSDSSDDKLTEAEIKSINVSFVSGGFETLATSGIAVIGWLSTEEGQRGQERAYQDIIAHHGSVEAAWDECVLEERSPYVVALVREGLRYYVPIPFLTPRQTMKPFSWRGIEIPKGLTVHINGQSVNHDPECYGPDAHSFRPERWLRDEVHDVKPPGPPYQYSYGAGSRMCPAVAISNRHLYATYVRLIIHFRFKASKSAPPNVDYIHFNEDLSVQTAIPKRFNIELERRESNDSLMQCLERSERTTSGLYE</sequence>
<evidence type="ECO:0000256" key="3">
    <source>
        <dbReference type="ARBA" id="ARBA00023002"/>
    </source>
</evidence>
<dbReference type="PRINTS" id="PR00463">
    <property type="entry name" value="EP450I"/>
</dbReference>
<organism evidence="7 8">
    <name type="scientific">Talaromyces pinophilus</name>
    <name type="common">Penicillium pinophilum</name>
    <dbReference type="NCBI Taxonomy" id="128442"/>
    <lineage>
        <taxon>Eukaryota</taxon>
        <taxon>Fungi</taxon>
        <taxon>Dikarya</taxon>
        <taxon>Ascomycota</taxon>
        <taxon>Pezizomycotina</taxon>
        <taxon>Eurotiomycetes</taxon>
        <taxon>Eurotiomycetidae</taxon>
        <taxon>Eurotiales</taxon>
        <taxon>Trichocomaceae</taxon>
        <taxon>Talaromyces</taxon>
        <taxon>Talaromyces sect. Talaromyces</taxon>
    </lineage>
</organism>
<dbReference type="Gene3D" id="1.10.630.10">
    <property type="entry name" value="Cytochrome P450"/>
    <property type="match status" value="1"/>
</dbReference>
<reference evidence="8" key="1">
    <citation type="journal article" date="2015" name="Genome Announc.">
        <title>Draft genome sequence of Talaromyces cellulolyticus strain Y-94, a source of lignocellulosic biomass-degrading enzymes.</title>
        <authorList>
            <person name="Fujii T."/>
            <person name="Koike H."/>
            <person name="Sawayama S."/>
            <person name="Yano S."/>
            <person name="Inoue H."/>
        </authorList>
    </citation>
    <scope>NUCLEOTIDE SEQUENCE [LARGE SCALE GENOMIC DNA]</scope>
    <source>
        <strain evidence="8">Y-94</strain>
    </source>
</reference>
<dbReference type="GO" id="GO:0005506">
    <property type="term" value="F:iron ion binding"/>
    <property type="evidence" value="ECO:0007669"/>
    <property type="project" value="InterPro"/>
</dbReference>
<name>A0A0B8N4L9_TALPI</name>
<dbReference type="SUPFAM" id="SSF48264">
    <property type="entry name" value="Cytochrome P450"/>
    <property type="match status" value="1"/>
</dbReference>
<dbReference type="PANTHER" id="PTHR46300">
    <property type="entry name" value="P450, PUTATIVE (EUROFUNG)-RELATED-RELATED"/>
    <property type="match status" value="1"/>
</dbReference>
<comment type="similarity">
    <text evidence="1">Belongs to the cytochrome P450 family.</text>
</comment>
<dbReference type="AlphaFoldDB" id="A0A0B8N4L9"/>
<keyword evidence="6" id="KW-0812">Transmembrane</keyword>
<keyword evidence="6" id="KW-0472">Membrane</keyword>
<evidence type="ECO:0008006" key="9">
    <source>
        <dbReference type="Google" id="ProtNLM"/>
    </source>
</evidence>